<reference evidence="1" key="1">
    <citation type="journal article" date="2007" name="Science">
        <title>Draft genome of the filarial nematode parasite Brugia malayi.</title>
        <authorList>
            <person name="Ghedin E."/>
            <person name="Wang S."/>
            <person name="Spiro D."/>
            <person name="Caler E."/>
            <person name="Zhao Q."/>
            <person name="Crabtree J."/>
            <person name="Allen J.E."/>
            <person name="Delcher A.L."/>
            <person name="Guiliano D.B."/>
            <person name="Miranda-Saavedra D."/>
            <person name="Angiuoli S.V."/>
            <person name="Creasy T."/>
            <person name="Amedeo P."/>
            <person name="Haas B."/>
            <person name="El-Sayed N.M."/>
            <person name="Wortman J.R."/>
            <person name="Feldblyum T."/>
            <person name="Tallon L."/>
            <person name="Schatz M."/>
            <person name="Shumway M."/>
            <person name="Koo H."/>
            <person name="Salzberg S.L."/>
            <person name="Schobel S."/>
            <person name="Pertea M."/>
            <person name="Pop M."/>
            <person name="White O."/>
            <person name="Barton G.J."/>
            <person name="Carlow C.K."/>
            <person name="Crawford M.J."/>
            <person name="Daub J."/>
            <person name="Dimmic M.W."/>
            <person name="Estes C.F."/>
            <person name="Foster J.M."/>
            <person name="Ganatra M."/>
            <person name="Gregory W.F."/>
            <person name="Johnson N.M."/>
            <person name="Jin J."/>
            <person name="Komuniecki R."/>
            <person name="Korf I."/>
            <person name="Kumar S."/>
            <person name="Laney S."/>
            <person name="Li B.W."/>
            <person name="Li W."/>
            <person name="Lindblom T.H."/>
            <person name="Lustigman S."/>
            <person name="Ma D."/>
            <person name="Maina C.V."/>
            <person name="Martin D.M."/>
            <person name="McCarter J.P."/>
            <person name="McReynolds L."/>
            <person name="Mitreva M."/>
            <person name="Nutman T.B."/>
            <person name="Parkinson J."/>
            <person name="Peregrin-Alvarez J.M."/>
            <person name="Poole C."/>
            <person name="Ren Q."/>
            <person name="Saunders L."/>
            <person name="Sluder A.E."/>
            <person name="Smith K."/>
            <person name="Stanke M."/>
            <person name="Unnasch T.R."/>
            <person name="Ware J."/>
            <person name="Wei A.D."/>
            <person name="Weil G."/>
            <person name="Williams D.J."/>
            <person name="Zhang Y."/>
            <person name="Williams S.A."/>
            <person name="Fraser-Liggett C."/>
            <person name="Slatko B."/>
            <person name="Blaxter M.L."/>
            <person name="Scott A.L."/>
        </authorList>
    </citation>
    <scope>NUCLEOTIDE SEQUENCE</scope>
    <source>
        <strain evidence="1">FR3</strain>
    </source>
</reference>
<name>A0A1I9G305_BRUMA</name>
<proteinExistence type="predicted"/>
<organism evidence="1">
    <name type="scientific">Brugia malayi</name>
    <name type="common">Filarial nematode worm</name>
    <dbReference type="NCBI Taxonomy" id="6279"/>
    <lineage>
        <taxon>Eukaryota</taxon>
        <taxon>Metazoa</taxon>
        <taxon>Ecdysozoa</taxon>
        <taxon>Nematoda</taxon>
        <taxon>Chromadorea</taxon>
        <taxon>Rhabditida</taxon>
        <taxon>Spirurina</taxon>
        <taxon>Spiruromorpha</taxon>
        <taxon>Filarioidea</taxon>
        <taxon>Onchocercidae</taxon>
        <taxon>Brugia</taxon>
    </lineage>
</organism>
<sequence>MEKINLKPIGSHKAEGYIFYLKRFDVWWDTLSHERRVLSLGRTVVFGGQYHFFFEGHSKCMMKMKCGDKTALVDIAVAICPGSNQISVAFGKKMHSYNTLFISSREQYNIQ</sequence>
<accession>A0A1I9G305</accession>
<gene>
    <name evidence="1" type="primary">Bm503</name>
    <name evidence="1" type="ORF">BM_Bm503</name>
</gene>
<evidence type="ECO:0000313" key="1">
    <source>
        <dbReference type="EMBL" id="CDP96884.1"/>
    </source>
</evidence>
<dbReference type="EMBL" id="LN856962">
    <property type="protein sequence ID" value="CDP96884.1"/>
    <property type="molecule type" value="Genomic_DNA"/>
</dbReference>
<reference evidence="1" key="2">
    <citation type="submission" date="2012-12" db="EMBL/GenBank/DDBJ databases">
        <authorList>
            <consortium name="WormBase Consortium"/>
            <person name="Ghedin E."/>
            <person name="Paulini M."/>
        </authorList>
    </citation>
    <scope>NUCLEOTIDE SEQUENCE</scope>
    <source>
        <strain evidence="1">FR3</strain>
    </source>
</reference>
<protein>
    <submittedName>
        <fullName evidence="1">Bm503, isoform a</fullName>
    </submittedName>
</protein>
<dbReference type="AlphaFoldDB" id="A0A1I9G305"/>